<sequence length="786" mass="85579">MTSNPPPNTSQPPQPPGTRPRQPAFAFPFLRKAQGPAGASAQFTDEHDIYRLLAQSEPSGSYLVSRKGMWHGGIHVTEAGAGRELDLDGGLRCIADGVLIAWRANRDYPVSELAADGSNMPSQAPYSTAFALVRHEMEFPRGTKLTFYSLYMHLMSSADYDSNFPKRQKPSYWSRQWQVTQYAQDRPLPGPGGQAADPSQAGLHVRKTPNGPVLGILPQGASVTISNTKKKPGGTWGQLADLNGATLYAPVAGGYVAPAVAIHGWIYLGAQNGGPVAKESIPDSIFDRVIVTTNQTCDAGDPQGTGGGIAIKAGDLIGHLGRYDSLERCTAGTRMAHIEVFCDESIKPFITAGRAWVNSNCANATQWSQQGLPADPTILRVGRGTTLYDKDPQGSTPPQRGAEARQTDVIQVATFAALQKGTGNSFQERTPGNDGQKRRWWKVDGADMLRNAFSGWVREQSFAGGRVTREFAQSWIDFECHGEDHDPAHTIFATTGDYVDYALGSDTPEAGSLGKLSPLMAAIYRALYPEGNGLRAADQLRGSGQETRGAGFPWIAFRASRLIPKHESEWANPAKWQELISAIEERTGPKPEHEEEKKRIAKLVWWDEVAAGVSGFPGADVYHINPIGLVGNFNSFNAINAEDLDYLARTLYGEARGENYESKLAVAWVIRNQVQRAHKTYKQIVTAPYQFTCWSATIDPLNYHAIQNPAGPAWTDSQHAAEEVLRASESANIIPGATNYYSPGAQAALHATNPAQYPAVPPFAVPEKRVQNPQGVSEHAYRFYRP</sequence>
<evidence type="ECO:0000313" key="3">
    <source>
        <dbReference type="EMBL" id="MCG5074700.1"/>
    </source>
</evidence>
<evidence type="ECO:0000313" key="4">
    <source>
        <dbReference type="Proteomes" id="UP001139308"/>
    </source>
</evidence>
<accession>A0A9X1RP33</accession>
<feature type="region of interest" description="Disordered" evidence="1">
    <location>
        <begin position="1"/>
        <end position="23"/>
    </location>
</feature>
<keyword evidence="3" id="KW-0378">Hydrolase</keyword>
<evidence type="ECO:0000259" key="2">
    <source>
        <dbReference type="Pfam" id="PF07486"/>
    </source>
</evidence>
<comment type="caution">
    <text evidence="3">The sequence shown here is derived from an EMBL/GenBank/DDBJ whole genome shotgun (WGS) entry which is preliminary data.</text>
</comment>
<gene>
    <name evidence="3" type="ORF">L5014_15240</name>
</gene>
<feature type="domain" description="Cell wall hydrolase SleB" evidence="2">
    <location>
        <begin position="657"/>
        <end position="747"/>
    </location>
</feature>
<name>A0A9X1RP33_9BURK</name>
<dbReference type="GO" id="GO:0016787">
    <property type="term" value="F:hydrolase activity"/>
    <property type="evidence" value="ECO:0007669"/>
    <property type="project" value="UniProtKB-KW"/>
</dbReference>
<reference evidence="3" key="1">
    <citation type="submission" date="2022-01" db="EMBL/GenBank/DDBJ databases">
        <title>Genome sequence and assembly of Parabukholderia sp. RG36.</title>
        <authorList>
            <person name="Chhetri G."/>
        </authorList>
    </citation>
    <scope>NUCLEOTIDE SEQUENCE</scope>
    <source>
        <strain evidence="3">RG36</strain>
    </source>
</reference>
<dbReference type="AlphaFoldDB" id="A0A9X1RP33"/>
<organism evidence="3 4">
    <name type="scientific">Paraburkholderia tagetis</name>
    <dbReference type="NCBI Taxonomy" id="2913261"/>
    <lineage>
        <taxon>Bacteria</taxon>
        <taxon>Pseudomonadati</taxon>
        <taxon>Pseudomonadota</taxon>
        <taxon>Betaproteobacteria</taxon>
        <taxon>Burkholderiales</taxon>
        <taxon>Burkholderiaceae</taxon>
        <taxon>Paraburkholderia</taxon>
    </lineage>
</organism>
<dbReference type="EMBL" id="JAKLJA010000010">
    <property type="protein sequence ID" value="MCG5074700.1"/>
    <property type="molecule type" value="Genomic_DNA"/>
</dbReference>
<dbReference type="Proteomes" id="UP001139308">
    <property type="component" value="Unassembled WGS sequence"/>
</dbReference>
<dbReference type="InterPro" id="IPR011105">
    <property type="entry name" value="Cell_wall_hydrolase_SleB"/>
</dbReference>
<evidence type="ECO:0000256" key="1">
    <source>
        <dbReference type="SAM" id="MobiDB-lite"/>
    </source>
</evidence>
<feature type="compositionally biased region" description="Pro residues" evidence="1">
    <location>
        <begin position="1"/>
        <end position="18"/>
    </location>
</feature>
<dbReference type="RefSeq" id="WP_238464557.1">
    <property type="nucleotide sequence ID" value="NZ_JAKLJA010000010.1"/>
</dbReference>
<dbReference type="InterPro" id="IPR042047">
    <property type="entry name" value="SleB_dom1"/>
</dbReference>
<proteinExistence type="predicted"/>
<protein>
    <submittedName>
        <fullName evidence="3">Cell wall hydrolase</fullName>
    </submittedName>
</protein>
<keyword evidence="4" id="KW-1185">Reference proteome</keyword>
<dbReference type="Gene3D" id="1.10.10.2520">
    <property type="entry name" value="Cell wall hydrolase SleB, domain 1"/>
    <property type="match status" value="1"/>
</dbReference>
<dbReference type="Pfam" id="PF07486">
    <property type="entry name" value="Hydrolase_2"/>
    <property type="match status" value="1"/>
</dbReference>